<protein>
    <submittedName>
        <fullName evidence="1">Ribonucleotide reductasen</fullName>
    </submittedName>
</protein>
<gene>
    <name evidence="1" type="ORF">HPU229334_12255</name>
</gene>
<dbReference type="SUPFAM" id="SSF47240">
    <property type="entry name" value="Ferritin-like"/>
    <property type="match status" value="1"/>
</dbReference>
<dbReference type="EMBL" id="JNOC01000080">
    <property type="protein sequence ID" value="KPH54838.1"/>
    <property type="molecule type" value="Genomic_DNA"/>
</dbReference>
<proteinExistence type="predicted"/>
<dbReference type="Pfam" id="PF04305">
    <property type="entry name" value="DUF455"/>
    <property type="match status" value="1"/>
</dbReference>
<dbReference type="Gene3D" id="1.10.620.20">
    <property type="entry name" value="Ribonucleotide Reductase, subunit A"/>
    <property type="match status" value="1"/>
</dbReference>
<organism evidence="1 2">
    <name type="scientific">Helicobacter pullorum</name>
    <dbReference type="NCBI Taxonomy" id="35818"/>
    <lineage>
        <taxon>Bacteria</taxon>
        <taxon>Pseudomonadati</taxon>
        <taxon>Campylobacterota</taxon>
        <taxon>Epsilonproteobacteria</taxon>
        <taxon>Campylobacterales</taxon>
        <taxon>Helicobacteraceae</taxon>
        <taxon>Helicobacter</taxon>
    </lineage>
</organism>
<dbReference type="Proteomes" id="UP000037997">
    <property type="component" value="Unassembled WGS sequence"/>
</dbReference>
<dbReference type="STRING" id="35818.HPU229336_06810"/>
<dbReference type="AlphaFoldDB" id="A0A0N0LSJ5"/>
<accession>A0A0N0LSJ5</accession>
<dbReference type="PATRIC" id="fig|35818.11.peg.2422"/>
<dbReference type="InterPro" id="IPR009078">
    <property type="entry name" value="Ferritin-like_SF"/>
</dbReference>
<evidence type="ECO:0000313" key="1">
    <source>
        <dbReference type="EMBL" id="KPH54838.1"/>
    </source>
</evidence>
<evidence type="ECO:0000313" key="2">
    <source>
        <dbReference type="Proteomes" id="UP000037997"/>
    </source>
</evidence>
<dbReference type="InterPro" id="IPR007402">
    <property type="entry name" value="DUF455"/>
</dbReference>
<sequence>MQEKSCVFMGAIPTGALFFMRLENAFLLSNKGDIIEIISQYDNLENDLIAWCRFKGENFQKKFSLKNNNGTYFAYVMQKQSPTKFTKFNPDSTLSPIHQGLAPNGSSIELASPKYHFPLNNKNEIWGNNLEQIYEESKKMQWNATTDILWSEIPSLDSTLEFATAQIMTYLTENEFSALYIPSRFLAQISPFFTPIPLVLSSIIGDEGRHIESFIKRANATGLGVQYSTLTTQQSLYSLWNEKDYFKSSFLLHVMGEGTFIDLLRFLEKCFENLGDLQTAKLLNLARRDETRHVAYGMNHIKSTISQNPSKIAILKDAVFKRKNYLESQSDESSLLLESMAILAGGSETKISSGFESVLELKKKMEKNRTKRLMECGIDEDLARDLSRSHTPNFM</sequence>
<name>A0A0N0LSJ5_9HELI</name>
<dbReference type="RefSeq" id="WP_054198645.1">
    <property type="nucleotide sequence ID" value="NZ_JNOC01000080.1"/>
</dbReference>
<dbReference type="InterPro" id="IPR012348">
    <property type="entry name" value="RNR-like"/>
</dbReference>
<comment type="caution">
    <text evidence="1">The sequence shown here is derived from an EMBL/GenBank/DDBJ whole genome shotgun (WGS) entry which is preliminary data.</text>
</comment>
<dbReference type="GO" id="GO:0016491">
    <property type="term" value="F:oxidoreductase activity"/>
    <property type="evidence" value="ECO:0007669"/>
    <property type="project" value="InterPro"/>
</dbReference>
<dbReference type="CDD" id="cd00657">
    <property type="entry name" value="Ferritin_like"/>
    <property type="match status" value="1"/>
</dbReference>
<reference evidence="1 2" key="1">
    <citation type="submission" date="2014-06" db="EMBL/GenBank/DDBJ databases">
        <title>Helicobacter pullorum isolates in fresh chicken meat - phenotypic and genotypic features.</title>
        <authorList>
            <person name="Borges V."/>
            <person name="Santos A."/>
            <person name="Correia C.B."/>
            <person name="Saraiva M."/>
            <person name="Menard A."/>
            <person name="Vieira L."/>
            <person name="Sampaio D.A."/>
            <person name="Gomes J.P."/>
            <person name="Oleastro M."/>
        </authorList>
    </citation>
    <scope>NUCLEOTIDE SEQUENCE [LARGE SCALE GENOMIC DNA]</scope>
    <source>
        <strain evidence="1 2">229334/12</strain>
    </source>
</reference>